<evidence type="ECO:0000256" key="2">
    <source>
        <dbReference type="ARBA" id="ARBA00022622"/>
    </source>
</evidence>
<evidence type="ECO:0000256" key="11">
    <source>
        <dbReference type="SAM" id="SignalP"/>
    </source>
</evidence>
<feature type="compositionally biased region" description="Polar residues" evidence="10">
    <location>
        <begin position="164"/>
        <end position="175"/>
    </location>
</feature>
<dbReference type="InterPro" id="IPR041846">
    <property type="entry name" value="ENL_dom"/>
</dbReference>
<feature type="chain" id="PRO_5042914444" description="Phytocyanin domain-containing protein" evidence="11">
    <location>
        <begin position="29"/>
        <end position="249"/>
    </location>
</feature>
<evidence type="ECO:0000256" key="9">
    <source>
        <dbReference type="ARBA" id="ARBA00037868"/>
    </source>
</evidence>
<comment type="subcellular location">
    <subcellularLocation>
        <location evidence="9">Endomembrane system</location>
        <topology evidence="9">Lipid-anchor</topology>
    </subcellularLocation>
    <subcellularLocation>
        <location evidence="1">Membrane</location>
        <topology evidence="1">Lipid-anchor</topology>
        <topology evidence="1">GPI-anchor</topology>
    </subcellularLocation>
</comment>
<dbReference type="InterPro" id="IPR039391">
    <property type="entry name" value="Phytocyanin-like"/>
</dbReference>
<evidence type="ECO:0000256" key="7">
    <source>
        <dbReference type="ARBA" id="ARBA00023288"/>
    </source>
</evidence>
<accession>A0AAP0EJ19</accession>
<dbReference type="GO" id="GO:0005886">
    <property type="term" value="C:plasma membrane"/>
    <property type="evidence" value="ECO:0007669"/>
    <property type="project" value="TreeGrafter"/>
</dbReference>
<evidence type="ECO:0000256" key="6">
    <source>
        <dbReference type="ARBA" id="ARBA00023180"/>
    </source>
</evidence>
<evidence type="ECO:0000256" key="5">
    <source>
        <dbReference type="ARBA" id="ARBA00023157"/>
    </source>
</evidence>
<dbReference type="Pfam" id="PF02298">
    <property type="entry name" value="Cu_bind_like"/>
    <property type="match status" value="1"/>
</dbReference>
<dbReference type="GO" id="GO:0098552">
    <property type="term" value="C:side of membrane"/>
    <property type="evidence" value="ECO:0007669"/>
    <property type="project" value="UniProtKB-KW"/>
</dbReference>
<evidence type="ECO:0000256" key="3">
    <source>
        <dbReference type="ARBA" id="ARBA00022729"/>
    </source>
</evidence>
<dbReference type="Proteomes" id="UP001420932">
    <property type="component" value="Unassembled WGS sequence"/>
</dbReference>
<keyword evidence="5" id="KW-1015">Disulfide bond</keyword>
<protein>
    <recommendedName>
        <fullName evidence="12">Phytocyanin domain-containing protein</fullName>
    </recommendedName>
</protein>
<keyword evidence="14" id="KW-1185">Reference proteome</keyword>
<comment type="caution">
    <text evidence="13">The sequence shown here is derived from an EMBL/GenBank/DDBJ whole genome shotgun (WGS) entry which is preliminary data.</text>
</comment>
<reference evidence="13 14" key="1">
    <citation type="submission" date="2024-01" db="EMBL/GenBank/DDBJ databases">
        <title>Genome assemblies of Stephania.</title>
        <authorList>
            <person name="Yang L."/>
        </authorList>
    </citation>
    <scope>NUCLEOTIDE SEQUENCE [LARGE SCALE GENOMIC DNA]</scope>
    <source>
        <strain evidence="13">YNDBR</strain>
        <tissue evidence="13">Leaf</tissue>
    </source>
</reference>
<comment type="similarity">
    <text evidence="8">Belongs to the early nodulin-like (ENODL) family.</text>
</comment>
<dbReference type="SUPFAM" id="SSF49503">
    <property type="entry name" value="Cupredoxins"/>
    <property type="match status" value="1"/>
</dbReference>
<dbReference type="InterPro" id="IPR008972">
    <property type="entry name" value="Cupredoxin"/>
</dbReference>
<keyword evidence="2" id="KW-0336">GPI-anchor</keyword>
<dbReference type="AlphaFoldDB" id="A0AAP0EJ19"/>
<feature type="region of interest" description="Disordered" evidence="10">
    <location>
        <begin position="153"/>
        <end position="184"/>
    </location>
</feature>
<evidence type="ECO:0000256" key="4">
    <source>
        <dbReference type="ARBA" id="ARBA00023136"/>
    </source>
</evidence>
<keyword evidence="7" id="KW-0449">Lipoprotein</keyword>
<feature type="domain" description="Phytocyanin" evidence="12">
    <location>
        <begin position="29"/>
        <end position="129"/>
    </location>
</feature>
<sequence>MEYFMKMIKSFMCSMLIISLYLWSSSQAYDFYVGGRDGWVLNPSENFNHWAERNRFQVNDTLIFKKGSNDSVLVVTKEEYDKCDTSSPLERIDGGDSKFKFDRSGPFFFTSGDQGNCEKGQKLIVVVLALRHHASSTPPAVSLPPLAATPPTGLASAPAPWTSLPPTNGGSTNHESAPAPSPSSSPLLALASHGYLLNTNHRGIDLLPPFYKIVGLVFDFSTNFLSLYPLVNSSIYGLNPLSIGDDFGR</sequence>
<dbReference type="GO" id="GO:0012505">
    <property type="term" value="C:endomembrane system"/>
    <property type="evidence" value="ECO:0007669"/>
    <property type="project" value="UniProtKB-SubCell"/>
</dbReference>
<dbReference type="CDD" id="cd11019">
    <property type="entry name" value="OsENODL1_like"/>
    <property type="match status" value="1"/>
</dbReference>
<keyword evidence="4" id="KW-0472">Membrane</keyword>
<feature type="signal peptide" evidence="11">
    <location>
        <begin position="1"/>
        <end position="28"/>
    </location>
</feature>
<evidence type="ECO:0000259" key="12">
    <source>
        <dbReference type="PROSITE" id="PS51485"/>
    </source>
</evidence>
<evidence type="ECO:0000313" key="14">
    <source>
        <dbReference type="Proteomes" id="UP001420932"/>
    </source>
</evidence>
<name>A0AAP0EJ19_9MAGN</name>
<keyword evidence="6" id="KW-0325">Glycoprotein</keyword>
<dbReference type="PANTHER" id="PTHR33021:SF14">
    <property type="entry name" value="OS01G0272700 PROTEIN"/>
    <property type="match status" value="1"/>
</dbReference>
<organism evidence="13 14">
    <name type="scientific">Stephania yunnanensis</name>
    <dbReference type="NCBI Taxonomy" id="152371"/>
    <lineage>
        <taxon>Eukaryota</taxon>
        <taxon>Viridiplantae</taxon>
        <taxon>Streptophyta</taxon>
        <taxon>Embryophyta</taxon>
        <taxon>Tracheophyta</taxon>
        <taxon>Spermatophyta</taxon>
        <taxon>Magnoliopsida</taxon>
        <taxon>Ranunculales</taxon>
        <taxon>Menispermaceae</taxon>
        <taxon>Menispermoideae</taxon>
        <taxon>Cissampelideae</taxon>
        <taxon>Stephania</taxon>
    </lineage>
</organism>
<evidence type="ECO:0000256" key="10">
    <source>
        <dbReference type="SAM" id="MobiDB-lite"/>
    </source>
</evidence>
<dbReference type="Gene3D" id="2.60.40.420">
    <property type="entry name" value="Cupredoxins - blue copper proteins"/>
    <property type="match status" value="1"/>
</dbReference>
<evidence type="ECO:0000313" key="13">
    <source>
        <dbReference type="EMBL" id="KAK9092587.1"/>
    </source>
</evidence>
<dbReference type="GO" id="GO:0009055">
    <property type="term" value="F:electron transfer activity"/>
    <property type="evidence" value="ECO:0007669"/>
    <property type="project" value="InterPro"/>
</dbReference>
<evidence type="ECO:0000256" key="8">
    <source>
        <dbReference type="ARBA" id="ARBA00035011"/>
    </source>
</evidence>
<evidence type="ECO:0000256" key="1">
    <source>
        <dbReference type="ARBA" id="ARBA00004589"/>
    </source>
</evidence>
<dbReference type="PANTHER" id="PTHR33021">
    <property type="entry name" value="BLUE COPPER PROTEIN"/>
    <property type="match status" value="1"/>
</dbReference>
<gene>
    <name evidence="13" type="ORF">Syun_027498</name>
</gene>
<proteinExistence type="inferred from homology"/>
<keyword evidence="3 11" id="KW-0732">Signal</keyword>
<dbReference type="EMBL" id="JBBNAF010000012">
    <property type="protein sequence ID" value="KAK9092587.1"/>
    <property type="molecule type" value="Genomic_DNA"/>
</dbReference>
<dbReference type="FunFam" id="2.60.40.420:FF:000010">
    <property type="entry name" value="Early nodulin-like protein 1"/>
    <property type="match status" value="1"/>
</dbReference>
<dbReference type="InterPro" id="IPR003245">
    <property type="entry name" value="Phytocyanin_dom"/>
</dbReference>
<dbReference type="PROSITE" id="PS51485">
    <property type="entry name" value="PHYTOCYANIN"/>
    <property type="match status" value="1"/>
</dbReference>